<proteinExistence type="predicted"/>
<dbReference type="AlphaFoldDB" id="A0A367LNW4"/>
<dbReference type="EMBL" id="LKCN02000001">
    <property type="protein sequence ID" value="RCI16071.1"/>
    <property type="molecule type" value="Genomic_DNA"/>
</dbReference>
<feature type="non-terminal residue" evidence="1">
    <location>
        <position position="1"/>
    </location>
</feature>
<sequence>CRFCAFASRLDGQSITAPSSAPVPIAITVSITPLISFTSTGLKQSGLRFPIFPPYSPYSPPPIKYPHPLPLQLMKPLVKNECLSLSHLPRRNIFTKADLLSG</sequence>
<name>A0A367LNW4_9HYPO</name>
<organism evidence="1 2">
    <name type="scientific">Ophiocordyceps polyrhachis-furcata BCC 54312</name>
    <dbReference type="NCBI Taxonomy" id="1330021"/>
    <lineage>
        <taxon>Eukaryota</taxon>
        <taxon>Fungi</taxon>
        <taxon>Dikarya</taxon>
        <taxon>Ascomycota</taxon>
        <taxon>Pezizomycotina</taxon>
        <taxon>Sordariomycetes</taxon>
        <taxon>Hypocreomycetidae</taxon>
        <taxon>Hypocreales</taxon>
        <taxon>Ophiocordycipitaceae</taxon>
        <taxon>Ophiocordyceps</taxon>
    </lineage>
</organism>
<dbReference type="Proteomes" id="UP000253664">
    <property type="component" value="Unassembled WGS sequence"/>
</dbReference>
<evidence type="ECO:0000313" key="2">
    <source>
        <dbReference type="Proteomes" id="UP000253664"/>
    </source>
</evidence>
<comment type="caution">
    <text evidence="1">The sequence shown here is derived from an EMBL/GenBank/DDBJ whole genome shotgun (WGS) entry which is preliminary data.</text>
</comment>
<evidence type="ECO:0000313" key="1">
    <source>
        <dbReference type="EMBL" id="RCI16071.1"/>
    </source>
</evidence>
<accession>A0A367LNW4</accession>
<gene>
    <name evidence="1" type="ORF">L249_3064</name>
</gene>
<protein>
    <submittedName>
        <fullName evidence="1">Uncharacterized protein</fullName>
    </submittedName>
</protein>
<keyword evidence="2" id="KW-1185">Reference proteome</keyword>
<reference evidence="1 2" key="1">
    <citation type="journal article" date="2015" name="BMC Genomics">
        <title>Insights from the genome of Ophiocordyceps polyrhachis-furcata to pathogenicity and host specificity in insect fungi.</title>
        <authorList>
            <person name="Wichadakul D."/>
            <person name="Kobmoo N."/>
            <person name="Ingsriswang S."/>
            <person name="Tangphatsornruang S."/>
            <person name="Chantasingh D."/>
            <person name="Luangsa-ard J.J."/>
            <person name="Eurwilaichitr L."/>
        </authorList>
    </citation>
    <scope>NUCLEOTIDE SEQUENCE [LARGE SCALE GENOMIC DNA]</scope>
    <source>
        <strain evidence="1 2">BCC 54312</strain>
    </source>
</reference>